<evidence type="ECO:0000313" key="3">
    <source>
        <dbReference type="EMBL" id="KAK3784377.1"/>
    </source>
</evidence>
<protein>
    <recommendedName>
        <fullName evidence="2">PiggyBac transposable element-derived protein domain-containing protein</fullName>
    </recommendedName>
</protein>
<organism evidence="3 4">
    <name type="scientific">Elysia crispata</name>
    <name type="common">lettuce slug</name>
    <dbReference type="NCBI Taxonomy" id="231223"/>
    <lineage>
        <taxon>Eukaryota</taxon>
        <taxon>Metazoa</taxon>
        <taxon>Spiralia</taxon>
        <taxon>Lophotrochozoa</taxon>
        <taxon>Mollusca</taxon>
        <taxon>Gastropoda</taxon>
        <taxon>Heterobranchia</taxon>
        <taxon>Euthyneura</taxon>
        <taxon>Panpulmonata</taxon>
        <taxon>Sacoglossa</taxon>
        <taxon>Placobranchoidea</taxon>
        <taxon>Plakobranchidae</taxon>
        <taxon>Elysia</taxon>
    </lineage>
</organism>
<feature type="transmembrane region" description="Helical" evidence="1">
    <location>
        <begin position="109"/>
        <end position="128"/>
    </location>
</feature>
<keyword evidence="4" id="KW-1185">Reference proteome</keyword>
<feature type="transmembrane region" description="Helical" evidence="1">
    <location>
        <begin position="78"/>
        <end position="97"/>
    </location>
</feature>
<dbReference type="Pfam" id="PF13843">
    <property type="entry name" value="DDE_Tnp_1_7"/>
    <property type="match status" value="1"/>
</dbReference>
<keyword evidence="1" id="KW-1133">Transmembrane helix</keyword>
<evidence type="ECO:0000256" key="1">
    <source>
        <dbReference type="SAM" id="Phobius"/>
    </source>
</evidence>
<feature type="transmembrane region" description="Helical" evidence="1">
    <location>
        <begin position="49"/>
        <end position="66"/>
    </location>
</feature>
<keyword evidence="1" id="KW-0472">Membrane</keyword>
<dbReference type="EMBL" id="JAWDGP010002271">
    <property type="protein sequence ID" value="KAK3784377.1"/>
    <property type="molecule type" value="Genomic_DNA"/>
</dbReference>
<accession>A0AAE1ACY0</accession>
<comment type="caution">
    <text evidence="3">The sequence shown here is derived from an EMBL/GenBank/DDBJ whole genome shotgun (WGS) entry which is preliminary data.</text>
</comment>
<feature type="transmembrane region" description="Helical" evidence="1">
    <location>
        <begin position="266"/>
        <end position="284"/>
    </location>
</feature>
<dbReference type="Proteomes" id="UP001283361">
    <property type="component" value="Unassembled WGS sequence"/>
</dbReference>
<reference evidence="3" key="1">
    <citation type="journal article" date="2023" name="G3 (Bethesda)">
        <title>A reference genome for the long-term kleptoplast-retaining sea slug Elysia crispata morphotype clarki.</title>
        <authorList>
            <person name="Eastman K.E."/>
            <person name="Pendleton A.L."/>
            <person name="Shaikh M.A."/>
            <person name="Suttiyut T."/>
            <person name="Ogas R."/>
            <person name="Tomko P."/>
            <person name="Gavelis G."/>
            <person name="Widhalm J.R."/>
            <person name="Wisecaver J.H."/>
        </authorList>
    </citation>
    <scope>NUCLEOTIDE SEQUENCE</scope>
    <source>
        <strain evidence="3">ECLA1</strain>
    </source>
</reference>
<feature type="domain" description="PiggyBac transposable element-derived protein" evidence="2">
    <location>
        <begin position="9"/>
        <end position="59"/>
    </location>
</feature>
<gene>
    <name evidence="3" type="ORF">RRG08_010443</name>
</gene>
<name>A0AAE1ACY0_9GAST</name>
<keyword evidence="1" id="KW-0812">Transmembrane</keyword>
<sequence>MHHDDNFDVETSKPEIVMSYNAAKGKVDSMDQMSHAVITKRKTNRWPMLLFYNVLDLASIAALVVWRKVMPLREAYSIPSTLSSSVFVTTNIILISIRYHQYYPHQYSLPSILSSSVFDTINIILIILTNTNTILSSSSVPVFVTIIIINTNRSINLSLSPEFVTINNIIIIIIILINTNIILSSSSVYVTTNNIIIVSIHHHQQYTYHHRQYSSPPTIHISSSSVFITTNNTHIIIVSIHHHQQYTYHHHHSYQYQYQPFTINSILYIDVFIIVLINTNITLLSSSSTFSSTPSFIRLQYNVTS</sequence>
<evidence type="ECO:0000313" key="4">
    <source>
        <dbReference type="Proteomes" id="UP001283361"/>
    </source>
</evidence>
<evidence type="ECO:0000259" key="2">
    <source>
        <dbReference type="Pfam" id="PF13843"/>
    </source>
</evidence>
<feature type="transmembrane region" description="Helical" evidence="1">
    <location>
        <begin position="134"/>
        <end position="151"/>
    </location>
</feature>
<dbReference type="AlphaFoldDB" id="A0AAE1ACY0"/>
<feature type="transmembrane region" description="Helical" evidence="1">
    <location>
        <begin position="163"/>
        <end position="183"/>
    </location>
</feature>
<proteinExistence type="predicted"/>
<dbReference type="InterPro" id="IPR029526">
    <property type="entry name" value="PGBD"/>
</dbReference>